<keyword evidence="3" id="KW-1185">Reference proteome</keyword>
<dbReference type="KEGG" id="mauu:NCTC10437_01115"/>
<reference evidence="2 3" key="1">
    <citation type="submission" date="2018-12" db="EMBL/GenBank/DDBJ databases">
        <authorList>
            <consortium name="Pathogen Informatics"/>
        </authorList>
    </citation>
    <scope>NUCLEOTIDE SEQUENCE [LARGE SCALE GENOMIC DNA]</scope>
    <source>
        <strain evidence="2 3">NCTC10437</strain>
    </source>
</reference>
<evidence type="ECO:0000259" key="1">
    <source>
        <dbReference type="Pfam" id="PF01738"/>
    </source>
</evidence>
<dbReference type="RefSeq" id="WP_048630058.1">
    <property type="nucleotide sequence ID" value="NZ_CVQQ01000001.1"/>
</dbReference>
<keyword evidence="2" id="KW-0378">Hydrolase</keyword>
<dbReference type="Proteomes" id="UP000279306">
    <property type="component" value="Chromosome"/>
</dbReference>
<dbReference type="EMBL" id="LR134356">
    <property type="protein sequence ID" value="VEG51999.1"/>
    <property type="molecule type" value="Genomic_DNA"/>
</dbReference>
<accession>A0A448IHT1</accession>
<name>A0A448IHT1_MYCAU</name>
<dbReference type="InterPro" id="IPR029058">
    <property type="entry name" value="AB_hydrolase_fold"/>
</dbReference>
<dbReference type="AlphaFoldDB" id="A0A448IHT1"/>
<dbReference type="Pfam" id="PF01738">
    <property type="entry name" value="DLH"/>
    <property type="match status" value="1"/>
</dbReference>
<proteinExistence type="predicted"/>
<dbReference type="Gene3D" id="3.40.50.1820">
    <property type="entry name" value="alpha/beta hydrolase"/>
    <property type="match status" value="1"/>
</dbReference>
<feature type="domain" description="Dienelactone hydrolase" evidence="1">
    <location>
        <begin position="3"/>
        <end position="220"/>
    </location>
</feature>
<organism evidence="2 3">
    <name type="scientific">Mycolicibacterium aurum</name>
    <name type="common">Mycobacterium aurum</name>
    <dbReference type="NCBI Taxonomy" id="1791"/>
    <lineage>
        <taxon>Bacteria</taxon>
        <taxon>Bacillati</taxon>
        <taxon>Actinomycetota</taxon>
        <taxon>Actinomycetes</taxon>
        <taxon>Mycobacteriales</taxon>
        <taxon>Mycobacteriaceae</taxon>
        <taxon>Mycolicibacterium</taxon>
    </lineage>
</organism>
<gene>
    <name evidence="2" type="ORF">NCTC10437_01115</name>
</gene>
<dbReference type="PANTHER" id="PTHR46623">
    <property type="entry name" value="CARBOXYMETHYLENEBUTENOLIDASE-RELATED"/>
    <property type="match status" value="1"/>
</dbReference>
<dbReference type="InterPro" id="IPR002925">
    <property type="entry name" value="Dienelactn_hydro"/>
</dbReference>
<evidence type="ECO:0000313" key="3">
    <source>
        <dbReference type="Proteomes" id="UP000279306"/>
    </source>
</evidence>
<protein>
    <submittedName>
        <fullName evidence="2">Dienelactone hydrolase</fullName>
    </submittedName>
</protein>
<dbReference type="GO" id="GO:0016787">
    <property type="term" value="F:hydrolase activity"/>
    <property type="evidence" value="ECO:0007669"/>
    <property type="project" value="UniProtKB-KW"/>
</dbReference>
<dbReference type="STRING" id="1791.GCA_001049355_00068"/>
<sequence>MTAGYLAVPDGEGPWPGVVVIHDIGGLSLDIRRACDRLAGAGFLTLAPNLIHPGRRIRCVRAMARSLQTGSGAAVDEIVAARDQLAARPDCTGTIGSVGFCIGGGFCLLLAPQAVFDATAPNYGNWPRDSEALRLSCPVVASYGARDPSLKGHAARLDALLAEAGVPHDVREYPDVGHSFMNDWRDGPWRLRIFEHIPGFRFSEPEAEDAWRRIVAFFDVHLRPGQRPTRRENCGQ</sequence>
<dbReference type="InterPro" id="IPR051049">
    <property type="entry name" value="Dienelactone_hydrolase-like"/>
</dbReference>
<dbReference type="OrthoDB" id="3208682at2"/>
<evidence type="ECO:0000313" key="2">
    <source>
        <dbReference type="EMBL" id="VEG51999.1"/>
    </source>
</evidence>
<dbReference type="SUPFAM" id="SSF53474">
    <property type="entry name" value="alpha/beta-Hydrolases"/>
    <property type="match status" value="1"/>
</dbReference>
<dbReference type="PANTHER" id="PTHR46623:SF6">
    <property type="entry name" value="ALPHA_BETA-HYDROLASES SUPERFAMILY PROTEIN"/>
    <property type="match status" value="1"/>
</dbReference>